<organism evidence="2 3">
    <name type="scientific">Roseibacillus ishigakijimensis</name>
    <dbReference type="NCBI Taxonomy" id="454146"/>
    <lineage>
        <taxon>Bacteria</taxon>
        <taxon>Pseudomonadati</taxon>
        <taxon>Verrucomicrobiota</taxon>
        <taxon>Verrucomicrobiia</taxon>
        <taxon>Verrucomicrobiales</taxon>
        <taxon>Verrucomicrobiaceae</taxon>
        <taxon>Roseibacillus</taxon>
    </lineage>
</organism>
<dbReference type="EMBL" id="JAENIO010000006">
    <property type="protein sequence ID" value="MBK1833209.1"/>
    <property type="molecule type" value="Genomic_DNA"/>
</dbReference>
<feature type="region of interest" description="Disordered" evidence="1">
    <location>
        <begin position="504"/>
        <end position="525"/>
    </location>
</feature>
<dbReference type="AlphaFoldDB" id="A0A934VK23"/>
<comment type="caution">
    <text evidence="2">The sequence shown here is derived from an EMBL/GenBank/DDBJ whole genome shotgun (WGS) entry which is preliminary data.</text>
</comment>
<dbReference type="RefSeq" id="WP_200390642.1">
    <property type="nucleotide sequence ID" value="NZ_JAENIO010000006.1"/>
</dbReference>
<protein>
    <submittedName>
        <fullName evidence="2">Uncharacterized protein</fullName>
    </submittedName>
</protein>
<sequence>MKKGSSLLVLVILALTGFGSGWIFRQASSASKVPSMAGAAATKSHRARESARSAATTQSPQARGGAPTLPPIQSPDTAEDIHALPASQLYDRMALFLLDLPAEEFPAFYSRYLEREDRNNDLNDLLFMAWTRVDPAAAILATKDTNDSRYAWWAWAGHDPEAALQATLAGEAGPDPWPTFWGIGEFHPQWALENWDRFPEENRRSILNGLSKWPDSQTPEASYLLTKKGNRTAHSQTLLALAREDPSKAYDLIKEHGLSAFNHSDQSELDRLIEIARRFEPEILSDLSQLVKGPSDKNRLAKAHFESLLAEEPEAARQVLEETPEGWLKQDMVVAYGEKLLREDPQAGIDFAVKALANSDLDPDRTTWFHYNNGTSGKGGGNNPIPSFLDSLLSKDPAQLMSGLASQSKFEPNRHQSNSFTHAAQKWANHNLNEFAEWTTQQKESNPQAYEASAGILINQLNHQNEFAAAMAWSETLATEPEHQQRSIYHRWLRSDPEAAMAWRQSPDFKGNPDHFPLPEATEEP</sequence>
<keyword evidence="3" id="KW-1185">Reference proteome</keyword>
<dbReference type="Proteomes" id="UP000604083">
    <property type="component" value="Unassembled WGS sequence"/>
</dbReference>
<name>A0A934VK23_9BACT</name>
<feature type="region of interest" description="Disordered" evidence="1">
    <location>
        <begin position="38"/>
        <end position="77"/>
    </location>
</feature>
<reference evidence="2" key="1">
    <citation type="submission" date="2021-01" db="EMBL/GenBank/DDBJ databases">
        <title>Modified the classification status of verrucomicrobia.</title>
        <authorList>
            <person name="Feng X."/>
        </authorList>
    </citation>
    <scope>NUCLEOTIDE SEQUENCE</scope>
    <source>
        <strain evidence="2">KCTC 12986</strain>
    </source>
</reference>
<evidence type="ECO:0000313" key="2">
    <source>
        <dbReference type="EMBL" id="MBK1833209.1"/>
    </source>
</evidence>
<evidence type="ECO:0000256" key="1">
    <source>
        <dbReference type="SAM" id="MobiDB-lite"/>
    </source>
</evidence>
<proteinExistence type="predicted"/>
<accession>A0A934VK23</accession>
<evidence type="ECO:0000313" key="3">
    <source>
        <dbReference type="Proteomes" id="UP000604083"/>
    </source>
</evidence>
<gene>
    <name evidence="2" type="ORF">JIN78_03975</name>
</gene>